<evidence type="ECO:0000256" key="1">
    <source>
        <dbReference type="SAM" id="MobiDB-lite"/>
    </source>
</evidence>
<dbReference type="EMBL" id="BSYO01000004">
    <property type="protein sequence ID" value="GMH03837.1"/>
    <property type="molecule type" value="Genomic_DNA"/>
</dbReference>
<dbReference type="AlphaFoldDB" id="A0AAD3XGN6"/>
<proteinExistence type="predicted"/>
<organism evidence="2 3">
    <name type="scientific">Nepenthes gracilis</name>
    <name type="common">Slender pitcher plant</name>
    <dbReference type="NCBI Taxonomy" id="150966"/>
    <lineage>
        <taxon>Eukaryota</taxon>
        <taxon>Viridiplantae</taxon>
        <taxon>Streptophyta</taxon>
        <taxon>Embryophyta</taxon>
        <taxon>Tracheophyta</taxon>
        <taxon>Spermatophyta</taxon>
        <taxon>Magnoliopsida</taxon>
        <taxon>eudicotyledons</taxon>
        <taxon>Gunneridae</taxon>
        <taxon>Pentapetalae</taxon>
        <taxon>Caryophyllales</taxon>
        <taxon>Nepenthaceae</taxon>
        <taxon>Nepenthes</taxon>
    </lineage>
</organism>
<accession>A0AAD3XGN6</accession>
<keyword evidence="3" id="KW-1185">Reference proteome</keyword>
<feature type="region of interest" description="Disordered" evidence="1">
    <location>
        <begin position="17"/>
        <end position="43"/>
    </location>
</feature>
<evidence type="ECO:0000313" key="2">
    <source>
        <dbReference type="EMBL" id="GMH03837.1"/>
    </source>
</evidence>
<protein>
    <submittedName>
        <fullName evidence="2">Uncharacterized protein</fullName>
    </submittedName>
</protein>
<name>A0AAD3XGN6_NEPGR</name>
<reference evidence="2" key="1">
    <citation type="submission" date="2023-05" db="EMBL/GenBank/DDBJ databases">
        <title>Nepenthes gracilis genome sequencing.</title>
        <authorList>
            <person name="Fukushima K."/>
        </authorList>
    </citation>
    <scope>NUCLEOTIDE SEQUENCE</scope>
    <source>
        <strain evidence="2">SING2019-196</strain>
    </source>
</reference>
<dbReference type="Proteomes" id="UP001279734">
    <property type="component" value="Unassembled WGS sequence"/>
</dbReference>
<gene>
    <name evidence="2" type="ORF">Nepgr_005676</name>
</gene>
<feature type="compositionally biased region" description="Low complexity" evidence="1">
    <location>
        <begin position="29"/>
        <end position="43"/>
    </location>
</feature>
<evidence type="ECO:0000313" key="3">
    <source>
        <dbReference type="Proteomes" id="UP001279734"/>
    </source>
</evidence>
<sequence length="108" mass="12015">MCGGTIIADLMPTSPSRRLTGDFPWPNLYGGKSNNSSSGSYSKPLRSEVVDIDNDDDDLEADFLEFKDYCDLEGFVDVKPFAFKASKPRFSKGNDKKDFIHLQDLAPT</sequence>
<comment type="caution">
    <text evidence="2">The sequence shown here is derived from an EMBL/GenBank/DDBJ whole genome shotgun (WGS) entry which is preliminary data.</text>
</comment>